<feature type="compositionally biased region" description="Basic residues" evidence="1">
    <location>
        <begin position="1"/>
        <end position="10"/>
    </location>
</feature>
<organism evidence="2 3">
    <name type="scientific">Candidatus Kutchimonas denitrificans</name>
    <dbReference type="NCBI Taxonomy" id="3056748"/>
    <lineage>
        <taxon>Bacteria</taxon>
        <taxon>Pseudomonadati</taxon>
        <taxon>Gemmatimonadota</taxon>
        <taxon>Gemmatimonadia</taxon>
        <taxon>Candidatus Palauibacterales</taxon>
        <taxon>Candidatus Palauibacteraceae</taxon>
        <taxon>Candidatus Kutchimonas</taxon>
    </lineage>
</organism>
<evidence type="ECO:0000313" key="3">
    <source>
        <dbReference type="Proteomes" id="UP000702544"/>
    </source>
</evidence>
<evidence type="ECO:0000313" key="2">
    <source>
        <dbReference type="EMBL" id="NIR76808.1"/>
    </source>
</evidence>
<protein>
    <submittedName>
        <fullName evidence="2">Uncharacterized protein</fullName>
    </submittedName>
</protein>
<dbReference type="AlphaFoldDB" id="A0AAE4ZAU9"/>
<dbReference type="Proteomes" id="UP000702544">
    <property type="component" value="Unassembled WGS sequence"/>
</dbReference>
<accession>A0AAE4ZAU9</accession>
<name>A0AAE4ZAU9_9BACT</name>
<reference evidence="2 3" key="1">
    <citation type="submission" date="2020-01" db="EMBL/GenBank/DDBJ databases">
        <title>Genomes assembled from Gulf of Kutch pelagic sediment metagenomes.</title>
        <authorList>
            <person name="Chandrashekar M."/>
            <person name="Mahajan M.S."/>
            <person name="Dave K.J."/>
            <person name="Vatsa P."/>
            <person name="Nathani N.M."/>
        </authorList>
    </citation>
    <scope>NUCLEOTIDE SEQUENCE [LARGE SCALE GENOMIC DNA]</scope>
    <source>
        <strain evidence="2">KS3-K002</strain>
    </source>
</reference>
<sequence>MSRRSLHWKRLLGAPGWAKGKNPGPHKRHEAKDSQCGGSSDKLKRTLPSGKVKDKNGNVCTLPMKPETRERAIAAAEGRPPKLEQFK</sequence>
<dbReference type="EMBL" id="JAACAK010000148">
    <property type="protein sequence ID" value="NIR76808.1"/>
    <property type="molecule type" value="Genomic_DNA"/>
</dbReference>
<comment type="caution">
    <text evidence="2">The sequence shown here is derived from an EMBL/GenBank/DDBJ whole genome shotgun (WGS) entry which is preliminary data.</text>
</comment>
<gene>
    <name evidence="2" type="ORF">GWO12_17160</name>
</gene>
<proteinExistence type="predicted"/>
<feature type="region of interest" description="Disordered" evidence="1">
    <location>
        <begin position="1"/>
        <end position="67"/>
    </location>
</feature>
<evidence type="ECO:0000256" key="1">
    <source>
        <dbReference type="SAM" id="MobiDB-lite"/>
    </source>
</evidence>